<dbReference type="HOGENOM" id="CLU_018316_4_0_1"/>
<dbReference type="SUPFAM" id="SSF54001">
    <property type="entry name" value="Cysteine proteinases"/>
    <property type="match status" value="1"/>
</dbReference>
<dbReference type="EC" id="3.4.19.12" evidence="3"/>
<comment type="catalytic activity">
    <reaction evidence="1">
        <text>Thiol-dependent hydrolysis of ester, thioester, amide, peptide and isopeptide bonds formed by the C-terminal Gly of ubiquitin (a 76-residue protein attached to proteins as an intracellular targeting signal).</text>
        <dbReference type="EC" id="3.4.19.12"/>
    </reaction>
</comment>
<keyword evidence="4" id="KW-0645">Protease</keyword>
<evidence type="ECO:0000256" key="6">
    <source>
        <dbReference type="ARBA" id="ARBA00022801"/>
    </source>
</evidence>
<evidence type="ECO:0000256" key="1">
    <source>
        <dbReference type="ARBA" id="ARBA00000707"/>
    </source>
</evidence>
<protein>
    <recommendedName>
        <fullName evidence="3">ubiquitinyl hydrolase 1</fullName>
        <ecNumber evidence="3">3.4.19.12</ecNumber>
    </recommendedName>
</protein>
<dbReference type="GO" id="GO:0005737">
    <property type="term" value="C:cytoplasm"/>
    <property type="evidence" value="ECO:0007669"/>
    <property type="project" value="TreeGrafter"/>
</dbReference>
<proteinExistence type="inferred from homology"/>
<dbReference type="GO" id="GO:0004843">
    <property type="term" value="F:cysteine-type deubiquitinase activity"/>
    <property type="evidence" value="ECO:0007669"/>
    <property type="project" value="UniProtKB-EC"/>
</dbReference>
<gene>
    <name evidence="10" type="ORF">O9G_003366</name>
</gene>
<dbReference type="PANTHER" id="PTHR10589:SF16">
    <property type="entry name" value="UBIQUITIN CARBOXYL-TERMINAL HYDROLASE ISOZYME L5"/>
    <property type="match status" value="1"/>
</dbReference>
<dbReference type="OMA" id="KWNEDAN"/>
<dbReference type="GO" id="GO:0016579">
    <property type="term" value="P:protein deubiquitination"/>
    <property type="evidence" value="ECO:0007669"/>
    <property type="project" value="TreeGrafter"/>
</dbReference>
<dbReference type="InterPro" id="IPR038765">
    <property type="entry name" value="Papain-like_cys_pep_sf"/>
</dbReference>
<dbReference type="Proteomes" id="UP000030755">
    <property type="component" value="Unassembled WGS sequence"/>
</dbReference>
<comment type="similarity">
    <text evidence="2 8">Belongs to the peptidase C12 family.</text>
</comment>
<name>A0A075AZQ3_ROZAC</name>
<dbReference type="AlphaFoldDB" id="A0A075AZQ3"/>
<comment type="caution">
    <text evidence="8">Lacks conserved residue(s) required for the propagation of feature annotation.</text>
</comment>
<dbReference type="Pfam" id="PF01088">
    <property type="entry name" value="Peptidase_C12"/>
    <property type="match status" value="1"/>
</dbReference>
<evidence type="ECO:0000256" key="2">
    <source>
        <dbReference type="ARBA" id="ARBA00009326"/>
    </source>
</evidence>
<dbReference type="GO" id="GO:0006511">
    <property type="term" value="P:ubiquitin-dependent protein catabolic process"/>
    <property type="evidence" value="ECO:0007669"/>
    <property type="project" value="InterPro"/>
</dbReference>
<dbReference type="InterPro" id="IPR001578">
    <property type="entry name" value="Peptidase_C12_UCH"/>
</dbReference>
<evidence type="ECO:0000256" key="3">
    <source>
        <dbReference type="ARBA" id="ARBA00012759"/>
    </source>
</evidence>
<evidence type="ECO:0000256" key="8">
    <source>
        <dbReference type="PROSITE-ProRule" id="PRU01393"/>
    </source>
</evidence>
<evidence type="ECO:0000313" key="11">
    <source>
        <dbReference type="Proteomes" id="UP000030755"/>
    </source>
</evidence>
<evidence type="ECO:0000256" key="7">
    <source>
        <dbReference type="ARBA" id="ARBA00022807"/>
    </source>
</evidence>
<keyword evidence="11" id="KW-1185">Reference proteome</keyword>
<feature type="domain" description="UCH catalytic" evidence="9">
    <location>
        <begin position="5"/>
        <end position="177"/>
    </location>
</feature>
<dbReference type="STRING" id="988480.A0A075AZQ3"/>
<dbReference type="PROSITE" id="PS52048">
    <property type="entry name" value="UCH_DOMAIN"/>
    <property type="match status" value="1"/>
</dbReference>
<keyword evidence="5" id="KW-0833">Ubl conjugation pathway</keyword>
<dbReference type="InterPro" id="IPR036959">
    <property type="entry name" value="Peptidase_C12_UCH_sf"/>
</dbReference>
<reference evidence="10 11" key="1">
    <citation type="journal article" date="2013" name="Curr. Biol.">
        <title>Shared signatures of parasitism and phylogenomics unite Cryptomycota and microsporidia.</title>
        <authorList>
            <person name="James T.Y."/>
            <person name="Pelin A."/>
            <person name="Bonen L."/>
            <person name="Ahrendt S."/>
            <person name="Sain D."/>
            <person name="Corradi N."/>
            <person name="Stajich J.E."/>
        </authorList>
    </citation>
    <scope>NUCLEOTIDE SEQUENCE [LARGE SCALE GENOMIC DNA]</scope>
    <source>
        <strain evidence="10 11">CSF55</strain>
    </source>
</reference>
<evidence type="ECO:0000256" key="4">
    <source>
        <dbReference type="ARBA" id="ARBA00022670"/>
    </source>
</evidence>
<sequence>MNFPAWSTIESEPAIFTGILQELGVQDVKVEEIYSLDKSSFDPFEYALVYGLIFLFKWNEDANKAKAISVCENNVYFAKQIVDNACATQAVLSIVLNRDDVSIGDDLLQFKDLTRNLTPQEKGAAIGRSELLRKVHNSFTANFETENNYRREKSTKKTREMQVEYDAYHFIAYVPMD</sequence>
<dbReference type="Gene3D" id="3.40.532.10">
    <property type="entry name" value="Peptidase C12, ubiquitin carboxyl-terminal hydrolase"/>
    <property type="match status" value="1"/>
</dbReference>
<organism evidence="10 11">
    <name type="scientific">Rozella allomycis (strain CSF55)</name>
    <dbReference type="NCBI Taxonomy" id="988480"/>
    <lineage>
        <taxon>Eukaryota</taxon>
        <taxon>Fungi</taxon>
        <taxon>Fungi incertae sedis</taxon>
        <taxon>Cryptomycota</taxon>
        <taxon>Cryptomycota incertae sedis</taxon>
        <taxon>Rozella</taxon>
    </lineage>
</organism>
<evidence type="ECO:0000259" key="9">
    <source>
        <dbReference type="PROSITE" id="PS52048"/>
    </source>
</evidence>
<keyword evidence="7" id="KW-0788">Thiol protease</keyword>
<evidence type="ECO:0000256" key="5">
    <source>
        <dbReference type="ARBA" id="ARBA00022786"/>
    </source>
</evidence>
<accession>A0A075AZQ3</accession>
<dbReference type="EMBL" id="KE560765">
    <property type="protein sequence ID" value="EPZ35748.1"/>
    <property type="molecule type" value="Genomic_DNA"/>
</dbReference>
<evidence type="ECO:0000313" key="10">
    <source>
        <dbReference type="EMBL" id="EPZ35748.1"/>
    </source>
</evidence>
<dbReference type="OrthoDB" id="1924260at2759"/>
<keyword evidence="6 10" id="KW-0378">Hydrolase</keyword>
<dbReference type="PANTHER" id="PTHR10589">
    <property type="entry name" value="UBIQUITIN CARBOXYL-TERMINAL HYDROLASE"/>
    <property type="match status" value="1"/>
</dbReference>